<dbReference type="GO" id="GO:0006633">
    <property type="term" value="P:fatty acid biosynthetic process"/>
    <property type="evidence" value="ECO:0007669"/>
    <property type="project" value="UniProtKB-UniRule"/>
</dbReference>
<dbReference type="SUPFAM" id="SSF56214">
    <property type="entry name" value="4'-phosphopantetheinyl transferase"/>
    <property type="match status" value="1"/>
</dbReference>
<dbReference type="FunFam" id="3.90.470.20:FF:000001">
    <property type="entry name" value="Holo-[acyl-carrier-protein] synthase"/>
    <property type="match status" value="1"/>
</dbReference>
<dbReference type="GO" id="GO:0008897">
    <property type="term" value="F:holo-[acyl-carrier-protein] synthase activity"/>
    <property type="evidence" value="ECO:0007669"/>
    <property type="project" value="UniProtKB-UniRule"/>
</dbReference>
<evidence type="ECO:0000256" key="2">
    <source>
        <dbReference type="ARBA" id="ARBA00022679"/>
    </source>
</evidence>
<keyword evidence="5 10" id="KW-0460">Magnesium</keyword>
<dbReference type="NCBIfam" id="TIGR00556">
    <property type="entry name" value="pantethn_trn"/>
    <property type="match status" value="1"/>
</dbReference>
<feature type="binding site" evidence="10">
    <location>
        <position position="59"/>
    </location>
    <ligand>
        <name>Mg(2+)</name>
        <dbReference type="ChEBI" id="CHEBI:18420"/>
    </ligand>
</feature>
<protein>
    <recommendedName>
        <fullName evidence="10">Holo-[acyl-carrier-protein] synthase</fullName>
        <shortName evidence="10">Holo-ACP synthase</shortName>
        <ecNumber evidence="10">2.7.8.7</ecNumber>
    </recommendedName>
    <alternativeName>
        <fullName evidence="10">4'-phosphopantetheinyl transferase AcpS</fullName>
    </alternativeName>
</protein>
<dbReference type="NCBIfam" id="TIGR00516">
    <property type="entry name" value="acpS"/>
    <property type="match status" value="1"/>
</dbReference>
<comment type="function">
    <text evidence="9">Transfers the 4'-phosphopantetheine moiety from coenzyme A to the 'Ser-36' of acyl-carrier-protein.</text>
</comment>
<keyword evidence="2 10" id="KW-0808">Transferase</keyword>
<dbReference type="InterPro" id="IPR002582">
    <property type="entry name" value="ACPS"/>
</dbReference>
<comment type="subcellular location">
    <subcellularLocation>
        <location evidence="10">Cytoplasm</location>
    </subcellularLocation>
</comment>
<dbReference type="HAMAP" id="MF_00101">
    <property type="entry name" value="AcpS"/>
    <property type="match status" value="1"/>
</dbReference>
<sequence>MAMIFGLGTDIVEIVRIGEMIERHGELFLQRVYTEDEIKYCQRHKEALQHYAGRWAAKEAVMKTLGTGFTKGVGWKDIQVCNTKSGRPIIELSGGAAQVAKSVGIDNVLITISHCRAYATATAIALQHSPRGDDERNI</sequence>
<dbReference type="InterPro" id="IPR008278">
    <property type="entry name" value="4-PPantetheinyl_Trfase_dom"/>
</dbReference>
<evidence type="ECO:0000256" key="9">
    <source>
        <dbReference type="ARBA" id="ARBA00054726"/>
    </source>
</evidence>
<organism evidence="12 13">
    <name type="scientific">Planctomicrobium piriforme</name>
    <dbReference type="NCBI Taxonomy" id="1576369"/>
    <lineage>
        <taxon>Bacteria</taxon>
        <taxon>Pseudomonadati</taxon>
        <taxon>Planctomycetota</taxon>
        <taxon>Planctomycetia</taxon>
        <taxon>Planctomycetales</taxon>
        <taxon>Planctomycetaceae</taxon>
        <taxon>Planctomicrobium</taxon>
    </lineage>
</organism>
<feature type="binding site" evidence="10">
    <location>
        <position position="10"/>
    </location>
    <ligand>
        <name>Mg(2+)</name>
        <dbReference type="ChEBI" id="CHEBI:18420"/>
    </ligand>
</feature>
<evidence type="ECO:0000313" key="12">
    <source>
        <dbReference type="EMBL" id="SFJ20829.1"/>
    </source>
</evidence>
<dbReference type="InterPro" id="IPR004568">
    <property type="entry name" value="Ppantetheine-prot_Trfase_dom"/>
</dbReference>
<dbReference type="Pfam" id="PF01648">
    <property type="entry name" value="ACPS"/>
    <property type="match status" value="1"/>
</dbReference>
<accession>A0A1I3PHQ7</accession>
<keyword evidence="13" id="KW-1185">Reference proteome</keyword>
<keyword evidence="10" id="KW-0963">Cytoplasm</keyword>
<evidence type="ECO:0000259" key="11">
    <source>
        <dbReference type="Pfam" id="PF01648"/>
    </source>
</evidence>
<keyword evidence="7 10" id="KW-0275">Fatty acid biosynthesis</keyword>
<dbReference type="EMBL" id="FOQD01000016">
    <property type="protein sequence ID" value="SFJ20829.1"/>
    <property type="molecule type" value="Genomic_DNA"/>
</dbReference>
<dbReference type="GO" id="GO:0000287">
    <property type="term" value="F:magnesium ion binding"/>
    <property type="evidence" value="ECO:0007669"/>
    <property type="project" value="UniProtKB-UniRule"/>
</dbReference>
<evidence type="ECO:0000313" key="13">
    <source>
        <dbReference type="Proteomes" id="UP000199518"/>
    </source>
</evidence>
<dbReference type="AlphaFoldDB" id="A0A1I3PHQ7"/>
<evidence type="ECO:0000256" key="8">
    <source>
        <dbReference type="ARBA" id="ARBA00050875"/>
    </source>
</evidence>
<comment type="function">
    <text evidence="10">Transfers the 4'-phosphopantetheine moiety from coenzyme A to a Ser of acyl-carrier-protein.</text>
</comment>
<reference evidence="13" key="1">
    <citation type="submission" date="2016-10" db="EMBL/GenBank/DDBJ databases">
        <authorList>
            <person name="Varghese N."/>
            <person name="Submissions S."/>
        </authorList>
    </citation>
    <scope>NUCLEOTIDE SEQUENCE [LARGE SCALE GENOMIC DNA]</scope>
    <source>
        <strain evidence="13">DSM 26348</strain>
    </source>
</reference>
<evidence type="ECO:0000256" key="3">
    <source>
        <dbReference type="ARBA" id="ARBA00022723"/>
    </source>
</evidence>
<evidence type="ECO:0000256" key="1">
    <source>
        <dbReference type="ARBA" id="ARBA00022516"/>
    </source>
</evidence>
<keyword evidence="1 10" id="KW-0444">Lipid biosynthesis</keyword>
<keyword evidence="6 10" id="KW-0443">Lipid metabolism</keyword>
<evidence type="ECO:0000256" key="6">
    <source>
        <dbReference type="ARBA" id="ARBA00023098"/>
    </source>
</evidence>
<evidence type="ECO:0000256" key="4">
    <source>
        <dbReference type="ARBA" id="ARBA00022832"/>
    </source>
</evidence>
<dbReference type="STRING" id="1576369.SAMN05421753_116154"/>
<gene>
    <name evidence="10" type="primary">acpS</name>
    <name evidence="12" type="ORF">SAMN05421753_116154</name>
</gene>
<evidence type="ECO:0000256" key="10">
    <source>
        <dbReference type="HAMAP-Rule" id="MF_00101"/>
    </source>
</evidence>
<comment type="catalytic activity">
    <reaction evidence="8 10">
        <text>apo-[ACP] + CoA = holo-[ACP] + adenosine 3',5'-bisphosphate + H(+)</text>
        <dbReference type="Rhea" id="RHEA:12068"/>
        <dbReference type="Rhea" id="RHEA-COMP:9685"/>
        <dbReference type="Rhea" id="RHEA-COMP:9690"/>
        <dbReference type="ChEBI" id="CHEBI:15378"/>
        <dbReference type="ChEBI" id="CHEBI:29999"/>
        <dbReference type="ChEBI" id="CHEBI:57287"/>
        <dbReference type="ChEBI" id="CHEBI:58343"/>
        <dbReference type="ChEBI" id="CHEBI:64479"/>
        <dbReference type="EC" id="2.7.8.7"/>
    </reaction>
</comment>
<dbReference type="Gene3D" id="3.90.470.20">
    <property type="entry name" value="4'-phosphopantetheinyl transferase domain"/>
    <property type="match status" value="1"/>
</dbReference>
<dbReference type="InterPro" id="IPR037143">
    <property type="entry name" value="4-PPantetheinyl_Trfase_dom_sf"/>
</dbReference>
<keyword evidence="4 10" id="KW-0276">Fatty acid metabolism</keyword>
<evidence type="ECO:0000256" key="7">
    <source>
        <dbReference type="ARBA" id="ARBA00023160"/>
    </source>
</evidence>
<keyword evidence="3 10" id="KW-0479">Metal-binding</keyword>
<dbReference type="Proteomes" id="UP000199518">
    <property type="component" value="Unassembled WGS sequence"/>
</dbReference>
<dbReference type="EC" id="2.7.8.7" evidence="10"/>
<proteinExistence type="inferred from homology"/>
<feature type="domain" description="4'-phosphopantetheinyl transferase" evidence="11">
    <location>
        <begin position="6"/>
        <end position="107"/>
    </location>
</feature>
<comment type="cofactor">
    <cofactor evidence="10">
        <name>Mg(2+)</name>
        <dbReference type="ChEBI" id="CHEBI:18420"/>
    </cofactor>
</comment>
<dbReference type="GO" id="GO:0005737">
    <property type="term" value="C:cytoplasm"/>
    <property type="evidence" value="ECO:0007669"/>
    <property type="project" value="UniProtKB-SubCell"/>
</dbReference>
<evidence type="ECO:0000256" key="5">
    <source>
        <dbReference type="ARBA" id="ARBA00022842"/>
    </source>
</evidence>
<name>A0A1I3PHQ7_9PLAN</name>
<comment type="similarity">
    <text evidence="10">Belongs to the P-Pant transferase superfamily. AcpS family.</text>
</comment>